<evidence type="ECO:0000259" key="1">
    <source>
        <dbReference type="Pfam" id="PF13173"/>
    </source>
</evidence>
<feature type="domain" description="DUF4143" evidence="2">
    <location>
        <begin position="206"/>
        <end position="376"/>
    </location>
</feature>
<proteinExistence type="predicted"/>
<dbReference type="InterPro" id="IPR041682">
    <property type="entry name" value="AAA_14"/>
</dbReference>
<keyword evidence="3" id="KW-0547">Nucleotide-binding</keyword>
<reference evidence="3 4" key="1">
    <citation type="submission" date="2020-12" db="EMBL/GenBank/DDBJ databases">
        <authorList>
            <person name="Zhou J."/>
        </authorList>
    </citation>
    <scope>NUCLEOTIDE SEQUENCE [LARGE SCALE GENOMIC DNA]</scope>
    <source>
        <strain evidence="3 4">CCUG 61299</strain>
    </source>
</reference>
<dbReference type="RefSeq" id="WP_200275820.1">
    <property type="nucleotide sequence ID" value="NZ_CP066802.1"/>
</dbReference>
<evidence type="ECO:0000313" key="4">
    <source>
        <dbReference type="Proteomes" id="UP000595895"/>
    </source>
</evidence>
<protein>
    <submittedName>
        <fullName evidence="3">ATP-binding protein</fullName>
    </submittedName>
</protein>
<dbReference type="SUPFAM" id="SSF52540">
    <property type="entry name" value="P-loop containing nucleoside triphosphate hydrolases"/>
    <property type="match status" value="1"/>
</dbReference>
<evidence type="ECO:0000259" key="2">
    <source>
        <dbReference type="Pfam" id="PF13635"/>
    </source>
</evidence>
<dbReference type="Proteomes" id="UP000595895">
    <property type="component" value="Chromosome"/>
</dbReference>
<dbReference type="InterPro" id="IPR027417">
    <property type="entry name" value="P-loop_NTPase"/>
</dbReference>
<evidence type="ECO:0000313" key="3">
    <source>
        <dbReference type="EMBL" id="QQM67327.1"/>
    </source>
</evidence>
<dbReference type="Pfam" id="PF13173">
    <property type="entry name" value="AAA_14"/>
    <property type="match status" value="1"/>
</dbReference>
<dbReference type="PANTHER" id="PTHR43566:SF2">
    <property type="entry name" value="DUF4143 DOMAIN-CONTAINING PROTEIN"/>
    <property type="match status" value="1"/>
</dbReference>
<keyword evidence="4" id="KW-1185">Reference proteome</keyword>
<sequence>MQPYAPRLVDDQLKTLLQGLPAVNVEGARGVGKTRTAREQAATFIPLDDPDERQQAAALGKQLLTRAQTPLLLDEWQRMPEVWDRVRRAVDQDPAPGRFILTGSATPSQAPVHTGAGRIVNLRMRPMSLVERGLDTASVSLRALLEGARSTAVEGSTRASLDDYVQEIICSGFPGIRNLPPEARNAQLDTYVEQTSRHDVDGVSGRRVRSLQDWVRAYAAAVSTTATFTKITQLVTQSREVGLASATARSYRDALENLWVLDPVRGWSPSENDFSRLTTADKHQLCDPALAARLLNLGAAGILGIGNPPVIKPADAPRRSRMLGPLFESLVAQSVQVYASLCDAQVRHLRTKAGLQEVDLIVEGPERRIVAIEVKATAAPRPGDTRNLLWLRERLGNRLADAVVVTTGQHAYRDEDGVAVVPASLLGP</sequence>
<dbReference type="InterPro" id="IPR025420">
    <property type="entry name" value="DUF4143"/>
</dbReference>
<gene>
    <name evidence="3" type="ORF">JG540_10105</name>
</gene>
<dbReference type="GO" id="GO:0005524">
    <property type="term" value="F:ATP binding"/>
    <property type="evidence" value="ECO:0007669"/>
    <property type="project" value="UniProtKB-KW"/>
</dbReference>
<organism evidence="3 4">
    <name type="scientific">Actinomyces weissii</name>
    <dbReference type="NCBI Taxonomy" id="675090"/>
    <lineage>
        <taxon>Bacteria</taxon>
        <taxon>Bacillati</taxon>
        <taxon>Actinomycetota</taxon>
        <taxon>Actinomycetes</taxon>
        <taxon>Actinomycetales</taxon>
        <taxon>Actinomycetaceae</taxon>
        <taxon>Actinomyces</taxon>
    </lineage>
</organism>
<dbReference type="KEGG" id="awe:JG540_10105"/>
<dbReference type="PANTHER" id="PTHR43566">
    <property type="entry name" value="CONSERVED PROTEIN"/>
    <property type="match status" value="1"/>
</dbReference>
<dbReference type="EMBL" id="CP066802">
    <property type="protein sequence ID" value="QQM67327.1"/>
    <property type="molecule type" value="Genomic_DNA"/>
</dbReference>
<dbReference type="Pfam" id="PF13635">
    <property type="entry name" value="DUF4143"/>
    <property type="match status" value="1"/>
</dbReference>
<keyword evidence="3" id="KW-0067">ATP-binding</keyword>
<dbReference type="AlphaFoldDB" id="A0A7T7M9G7"/>
<name>A0A7T7M9G7_9ACTO</name>
<feature type="domain" description="AAA" evidence="1">
    <location>
        <begin position="22"/>
        <end position="131"/>
    </location>
</feature>
<accession>A0A7T7M9G7</accession>